<comment type="subcellular location">
    <subcellularLocation>
        <location evidence="1">Cytoplasmic granule</location>
    </subcellularLocation>
</comment>
<dbReference type="GO" id="GO:0051082">
    <property type="term" value="F:unfolded protein binding"/>
    <property type="evidence" value="ECO:0007669"/>
    <property type="project" value="TreeGrafter"/>
</dbReference>
<dbReference type="InterPro" id="IPR008978">
    <property type="entry name" value="HSP20-like_chaperone"/>
</dbReference>
<accession>A0A2G5EUP3</accession>
<dbReference type="CDD" id="cd06467">
    <property type="entry name" value="p23_NUDC_like"/>
    <property type="match status" value="1"/>
</dbReference>
<evidence type="ECO:0000256" key="1">
    <source>
        <dbReference type="ARBA" id="ARBA00004463"/>
    </source>
</evidence>
<dbReference type="AlphaFoldDB" id="A0A2G5EUP3"/>
<dbReference type="STRING" id="218851.A0A2G5EUP3"/>
<keyword evidence="7" id="KW-1185">Reference proteome</keyword>
<dbReference type="PROSITE" id="PS51203">
    <property type="entry name" value="CS"/>
    <property type="match status" value="1"/>
</dbReference>
<dbReference type="InterPro" id="IPR037898">
    <property type="entry name" value="NudC_fam"/>
</dbReference>
<protein>
    <recommendedName>
        <fullName evidence="5">CS domain-containing protein</fullName>
    </recommendedName>
</protein>
<dbReference type="Gene3D" id="2.60.40.790">
    <property type="match status" value="1"/>
</dbReference>
<comment type="function">
    <text evidence="3">Small heat shock protein required for the establishment of auxin gradients and for patterning of the apical domain of the embryo. Involved in the specification of the cotyledon primordia. Also required for normal inflorescence and floral meristem function, normal developmental patterning and thermotolerance. Acts as a molecular chaperone.</text>
</comment>
<dbReference type="Pfam" id="PF04969">
    <property type="entry name" value="CS"/>
    <property type="match status" value="1"/>
</dbReference>
<name>A0A2G5EUP3_AQUCA</name>
<dbReference type="OrthoDB" id="416217at2759"/>
<gene>
    <name evidence="6" type="ORF">AQUCO_00400381v1</name>
</gene>
<dbReference type="Proteomes" id="UP000230069">
    <property type="component" value="Unassembled WGS sequence"/>
</dbReference>
<feature type="region of interest" description="Disordered" evidence="4">
    <location>
        <begin position="89"/>
        <end position="133"/>
    </location>
</feature>
<evidence type="ECO:0000259" key="5">
    <source>
        <dbReference type="PROSITE" id="PS51203"/>
    </source>
</evidence>
<dbReference type="InParanoid" id="A0A2G5EUP3"/>
<organism evidence="6 7">
    <name type="scientific">Aquilegia coerulea</name>
    <name type="common">Rocky mountain columbine</name>
    <dbReference type="NCBI Taxonomy" id="218851"/>
    <lineage>
        <taxon>Eukaryota</taxon>
        <taxon>Viridiplantae</taxon>
        <taxon>Streptophyta</taxon>
        <taxon>Embryophyta</taxon>
        <taxon>Tracheophyta</taxon>
        <taxon>Spermatophyta</taxon>
        <taxon>Magnoliopsida</taxon>
        <taxon>Ranunculales</taxon>
        <taxon>Ranunculaceae</taxon>
        <taxon>Thalictroideae</taxon>
        <taxon>Aquilegia</taxon>
    </lineage>
</organism>
<dbReference type="FunFam" id="2.60.40.790:FF:000001">
    <property type="entry name" value="Nuclear migration protein nudC"/>
    <property type="match status" value="1"/>
</dbReference>
<evidence type="ECO:0000256" key="3">
    <source>
        <dbReference type="ARBA" id="ARBA00053226"/>
    </source>
</evidence>
<dbReference type="InterPro" id="IPR007052">
    <property type="entry name" value="CS_dom"/>
</dbReference>
<dbReference type="FunCoup" id="A0A2G5EUP3">
    <property type="interactions" value="3425"/>
</dbReference>
<evidence type="ECO:0000313" key="6">
    <source>
        <dbReference type="EMBL" id="PIA59459.1"/>
    </source>
</evidence>
<evidence type="ECO:0000256" key="2">
    <source>
        <dbReference type="ARBA" id="ARBA00022490"/>
    </source>
</evidence>
<proteinExistence type="predicted"/>
<evidence type="ECO:0000256" key="4">
    <source>
        <dbReference type="SAM" id="MobiDB-lite"/>
    </source>
</evidence>
<sequence>MAIISDFQEEEEKQEKKPLNSSSTTDEIVVDDGPYDAVLKQILDEKSPLSVLETVIDFLKRKSDLFKDENVEKKILDFVSDAKKKDVEAKKKKKKKKAEAVTPGVDNKKNVQTSSESNEPGKEEEKKKNVVAPNKGNGLDFDNYSWTQTLHEATISVPLPPGTTSRFVVCDIKKDRVTIGLIGQPRIVDGELFGSIKVNDSFWSIEDKKLLTVLLTKQKQMDWWKYLVKGEPHVDTQKTEPEPSKLSDLDPETRTTVEKMMFDQQRKQMGLPTSDEIEKEDMLKKIMAQHPGMDFSRPKIG</sequence>
<dbReference type="PANTHER" id="PTHR12356:SF3">
    <property type="entry name" value="NUCLEAR MIGRATION PROTEIN NUDC"/>
    <property type="match status" value="1"/>
</dbReference>
<keyword evidence="2" id="KW-0963">Cytoplasm</keyword>
<reference evidence="6 7" key="1">
    <citation type="submission" date="2017-09" db="EMBL/GenBank/DDBJ databases">
        <title>WGS assembly of Aquilegia coerulea Goldsmith.</title>
        <authorList>
            <person name="Hodges S."/>
            <person name="Kramer E."/>
            <person name="Nordborg M."/>
            <person name="Tomkins J."/>
            <person name="Borevitz J."/>
            <person name="Derieg N."/>
            <person name="Yan J."/>
            <person name="Mihaltcheva S."/>
            <person name="Hayes R.D."/>
            <person name="Rokhsar D."/>
        </authorList>
    </citation>
    <scope>NUCLEOTIDE SEQUENCE [LARGE SCALE GENOMIC DNA]</scope>
    <source>
        <strain evidence="7">cv. Goldsmith</strain>
    </source>
</reference>
<feature type="region of interest" description="Disordered" evidence="4">
    <location>
        <begin position="1"/>
        <end position="28"/>
    </location>
</feature>
<feature type="domain" description="CS" evidence="5">
    <location>
        <begin position="139"/>
        <end position="228"/>
    </location>
</feature>
<dbReference type="PANTHER" id="PTHR12356">
    <property type="entry name" value="NUCLEAR MOVEMENT PROTEIN NUDC"/>
    <property type="match status" value="1"/>
</dbReference>
<dbReference type="EMBL" id="KZ305021">
    <property type="protein sequence ID" value="PIA59459.1"/>
    <property type="molecule type" value="Genomic_DNA"/>
</dbReference>
<evidence type="ECO:0000313" key="7">
    <source>
        <dbReference type="Proteomes" id="UP000230069"/>
    </source>
</evidence>
<feature type="compositionally biased region" description="Basic and acidic residues" evidence="4">
    <location>
        <begin position="119"/>
        <end position="128"/>
    </location>
</feature>
<dbReference type="GO" id="GO:0005737">
    <property type="term" value="C:cytoplasm"/>
    <property type="evidence" value="ECO:0007669"/>
    <property type="project" value="TreeGrafter"/>
</dbReference>
<dbReference type="GO" id="GO:0006457">
    <property type="term" value="P:protein folding"/>
    <property type="evidence" value="ECO:0007669"/>
    <property type="project" value="TreeGrafter"/>
</dbReference>
<dbReference type="SUPFAM" id="SSF49764">
    <property type="entry name" value="HSP20-like chaperones"/>
    <property type="match status" value="1"/>
</dbReference>